<evidence type="ECO:0000256" key="3">
    <source>
        <dbReference type="ARBA" id="ARBA00015837"/>
    </source>
</evidence>
<evidence type="ECO:0000256" key="6">
    <source>
        <dbReference type="ARBA" id="ARBA00022734"/>
    </source>
</evidence>
<dbReference type="InterPro" id="IPR018124">
    <property type="entry name" value="Calret/calnex_CS"/>
</dbReference>
<evidence type="ECO:0000256" key="2">
    <source>
        <dbReference type="ARBA" id="ARBA00010983"/>
    </source>
</evidence>
<dbReference type="AlphaFoldDB" id="A0ABD6EBX6"/>
<comment type="similarity">
    <text evidence="2 13">Belongs to the calreticulin family.</text>
</comment>
<evidence type="ECO:0000256" key="5">
    <source>
        <dbReference type="ARBA" id="ARBA00022729"/>
    </source>
</evidence>
<keyword evidence="8 13" id="KW-0256">Endoplasmic reticulum</keyword>
<protein>
    <recommendedName>
        <fullName evidence="3">Calreticulin</fullName>
    </recommendedName>
</protein>
<feature type="compositionally biased region" description="Acidic residues" evidence="14">
    <location>
        <begin position="388"/>
        <end position="399"/>
    </location>
</feature>
<evidence type="ECO:0000256" key="14">
    <source>
        <dbReference type="SAM" id="MobiDB-lite"/>
    </source>
</evidence>
<feature type="signal peptide" evidence="13">
    <location>
        <begin position="1"/>
        <end position="20"/>
    </location>
</feature>
<dbReference type="InterPro" id="IPR001580">
    <property type="entry name" value="Calret/calnex"/>
</dbReference>
<dbReference type="PANTHER" id="PTHR11073">
    <property type="entry name" value="CALRETICULIN AND CALNEXIN"/>
    <property type="match status" value="1"/>
</dbReference>
<comment type="subcellular location">
    <subcellularLocation>
        <location evidence="1">Endoplasmic reticulum lumen</location>
    </subcellularLocation>
</comment>
<keyword evidence="5 13" id="KW-0732">Signal</keyword>
<feature type="chain" id="PRO_5044533812" description="Calreticulin" evidence="13">
    <location>
        <begin position="21"/>
        <end position="485"/>
    </location>
</feature>
<dbReference type="SUPFAM" id="SSF63887">
    <property type="entry name" value="P-domain of calnexin/calreticulin"/>
    <property type="match status" value="1"/>
</dbReference>
<evidence type="ECO:0000256" key="1">
    <source>
        <dbReference type="ARBA" id="ARBA00004319"/>
    </source>
</evidence>
<evidence type="ECO:0000256" key="4">
    <source>
        <dbReference type="ARBA" id="ARBA00022723"/>
    </source>
</evidence>
<dbReference type="PROSITE" id="PS00805">
    <property type="entry name" value="CALRETICULIN_REPEAT"/>
    <property type="match status" value="1"/>
</dbReference>
<keyword evidence="11 13" id="KW-0143">Chaperone</keyword>
<feature type="region of interest" description="Disordered" evidence="14">
    <location>
        <begin position="356"/>
        <end position="485"/>
    </location>
</feature>
<dbReference type="InterPro" id="IPR013320">
    <property type="entry name" value="ConA-like_dom_sf"/>
</dbReference>
<evidence type="ECO:0000256" key="13">
    <source>
        <dbReference type="RuleBase" id="RU362126"/>
    </source>
</evidence>
<dbReference type="GO" id="GO:0030246">
    <property type="term" value="F:carbohydrate binding"/>
    <property type="evidence" value="ECO:0007669"/>
    <property type="project" value="UniProtKB-KW"/>
</dbReference>
<dbReference type="FunFam" id="2.60.120.200:FF:000018">
    <property type="entry name" value="Calreticulin 1b"/>
    <property type="match status" value="1"/>
</dbReference>
<dbReference type="Gene3D" id="2.60.120.200">
    <property type="match status" value="1"/>
</dbReference>
<dbReference type="PROSITE" id="PS00804">
    <property type="entry name" value="CALRETICULIN_2"/>
    <property type="match status" value="1"/>
</dbReference>
<keyword evidence="9" id="KW-0862">Zinc</keyword>
<dbReference type="InterPro" id="IPR009033">
    <property type="entry name" value="Calreticulin/calnexin_P_dom_sf"/>
</dbReference>
<evidence type="ECO:0000256" key="7">
    <source>
        <dbReference type="ARBA" id="ARBA00022737"/>
    </source>
</evidence>
<dbReference type="PRINTS" id="PR00626">
    <property type="entry name" value="CALRETICULIN"/>
</dbReference>
<evidence type="ECO:0000256" key="12">
    <source>
        <dbReference type="PIRSR" id="PIRSR601580-3"/>
    </source>
</evidence>
<dbReference type="GO" id="GO:0046872">
    <property type="term" value="F:metal ion binding"/>
    <property type="evidence" value="ECO:0007669"/>
    <property type="project" value="UniProtKB-KW"/>
</dbReference>
<keyword evidence="7" id="KW-0677">Repeat</keyword>
<dbReference type="EMBL" id="JBGFUD010001742">
    <property type="protein sequence ID" value="MFH4976696.1"/>
    <property type="molecule type" value="Genomic_DNA"/>
</dbReference>
<comment type="caution">
    <text evidence="15">The sequence shown here is derived from an EMBL/GenBank/DDBJ whole genome shotgun (WGS) entry which is preliminary data.</text>
</comment>
<feature type="compositionally biased region" description="Basic and acidic residues" evidence="14">
    <location>
        <begin position="400"/>
        <end position="485"/>
    </location>
</feature>
<gene>
    <name evidence="15" type="ORF">AB6A40_003405</name>
</gene>
<evidence type="ECO:0000313" key="15">
    <source>
        <dbReference type="EMBL" id="MFH4976696.1"/>
    </source>
</evidence>
<feature type="compositionally biased region" description="Basic and acidic residues" evidence="14">
    <location>
        <begin position="207"/>
        <end position="251"/>
    </location>
</feature>
<organism evidence="15 16">
    <name type="scientific">Gnathostoma spinigerum</name>
    <dbReference type="NCBI Taxonomy" id="75299"/>
    <lineage>
        <taxon>Eukaryota</taxon>
        <taxon>Metazoa</taxon>
        <taxon>Ecdysozoa</taxon>
        <taxon>Nematoda</taxon>
        <taxon>Chromadorea</taxon>
        <taxon>Rhabditida</taxon>
        <taxon>Spirurina</taxon>
        <taxon>Gnathostomatomorpha</taxon>
        <taxon>Gnathostomatoidea</taxon>
        <taxon>Gnathostomatidae</taxon>
        <taxon>Gnathostoma</taxon>
    </lineage>
</organism>
<feature type="compositionally biased region" description="Basic and acidic residues" evidence="14">
    <location>
        <begin position="356"/>
        <end position="387"/>
    </location>
</feature>
<dbReference type="PROSITE" id="PS00803">
    <property type="entry name" value="CALRETICULIN_1"/>
    <property type="match status" value="1"/>
</dbReference>
<evidence type="ECO:0000256" key="9">
    <source>
        <dbReference type="ARBA" id="ARBA00022833"/>
    </source>
</evidence>
<dbReference type="PANTHER" id="PTHR11073:SF2">
    <property type="entry name" value="CALRETICULIN"/>
    <property type="match status" value="1"/>
</dbReference>
<dbReference type="FunFam" id="2.10.250.10:FF:000002">
    <property type="entry name" value="Calreticulin"/>
    <property type="match status" value="1"/>
</dbReference>
<keyword evidence="12" id="KW-1015">Disulfide bond</keyword>
<evidence type="ECO:0000256" key="8">
    <source>
        <dbReference type="ARBA" id="ARBA00022824"/>
    </source>
</evidence>
<sequence length="485" mass="57084">MMIARSISPLLIAVLSITSAEVYFRETFPDQEALDAWVVSKHKDDYGKVELSHGKYFGDAKRDLGLKTSQDAHFYDIAKKFDKPFSNEGKDLIVQFTVKHEQDIDCGGGYIKLLPDDVDLNDFHGESPYYLMFGPDKCGYDKKTHAILNYNGKNHLIKKSLSMKDDELTHMYTFILKKDNTYEFRIDGEKSESGSLEKDWDMLPPKKIPDPNAKKPDDWVDKEYIDDPDDKKPADWDKPEHISDPDAKKPEDWDDDMDGEWEPPMIDNPEYKGEWKPKKIKNPEYKGEWVHPEIDNPDYKEDDKLYARPNWGAVGIDIWQVKSGSIFDNIIICDDIKEAEEFGKETFFAMKDQEKKLKEEADEEESKRKEEERKKKKEERAKKKEEGKDDEEEIEWEEEAKEKKEKGEEKEEVKGGKEEEKKEEKEEKEEVKEKVGEKEKKDEKEKKVEKEKVRKVKKEEEKEKKEAKKEDKETKEKVKKVKEEL</sequence>
<keyword evidence="4" id="KW-0479">Metal-binding</keyword>
<dbReference type="Proteomes" id="UP001608902">
    <property type="component" value="Unassembled WGS sequence"/>
</dbReference>
<keyword evidence="10" id="KW-0106">Calcium</keyword>
<dbReference type="Pfam" id="PF00262">
    <property type="entry name" value="Calreticulin"/>
    <property type="match status" value="2"/>
</dbReference>
<dbReference type="GO" id="GO:0005788">
    <property type="term" value="C:endoplasmic reticulum lumen"/>
    <property type="evidence" value="ECO:0007669"/>
    <property type="project" value="UniProtKB-SubCell"/>
</dbReference>
<evidence type="ECO:0000256" key="11">
    <source>
        <dbReference type="ARBA" id="ARBA00023186"/>
    </source>
</evidence>
<dbReference type="SUPFAM" id="SSF49899">
    <property type="entry name" value="Concanavalin A-like lectins/glucanases"/>
    <property type="match status" value="1"/>
</dbReference>
<feature type="region of interest" description="Disordered" evidence="14">
    <location>
        <begin position="193"/>
        <end position="260"/>
    </location>
</feature>
<accession>A0ABD6EBX6</accession>
<evidence type="ECO:0000313" key="16">
    <source>
        <dbReference type="Proteomes" id="UP001608902"/>
    </source>
</evidence>
<evidence type="ECO:0000256" key="10">
    <source>
        <dbReference type="ARBA" id="ARBA00022837"/>
    </source>
</evidence>
<name>A0ABD6EBX6_9BILA</name>
<reference evidence="15 16" key="1">
    <citation type="submission" date="2024-08" db="EMBL/GenBank/DDBJ databases">
        <title>Gnathostoma spinigerum genome.</title>
        <authorList>
            <person name="Gonzalez-Bertolin B."/>
            <person name="Monzon S."/>
            <person name="Zaballos A."/>
            <person name="Jimenez P."/>
            <person name="Dekumyoy P."/>
            <person name="Varona S."/>
            <person name="Cuesta I."/>
            <person name="Sumanam S."/>
            <person name="Adisakwattana P."/>
            <person name="Gasser R.B."/>
            <person name="Hernandez-Gonzalez A."/>
            <person name="Young N.D."/>
            <person name="Perteguer M.J."/>
        </authorList>
    </citation>
    <scope>NUCLEOTIDE SEQUENCE [LARGE SCALE GENOMIC DNA]</scope>
    <source>
        <strain evidence="15">AL3</strain>
        <tissue evidence="15">Liver</tissue>
    </source>
</reference>
<dbReference type="Gene3D" id="2.10.250.10">
    <property type="entry name" value="Calreticulin/calnexin, P domain"/>
    <property type="match status" value="1"/>
</dbReference>
<feature type="disulfide bond" evidence="12">
    <location>
        <begin position="106"/>
        <end position="138"/>
    </location>
</feature>
<keyword evidence="6" id="KW-0430">Lectin</keyword>
<keyword evidence="16" id="KW-1185">Reference proteome</keyword>
<proteinExistence type="inferred from homology"/>